<dbReference type="SMART" id="SM00715">
    <property type="entry name" value="LA"/>
    <property type="match status" value="1"/>
</dbReference>
<evidence type="ECO:0000256" key="3">
    <source>
        <dbReference type="SAM" id="MobiDB-lite"/>
    </source>
</evidence>
<accession>B6AC18</accession>
<dbReference type="InterPro" id="IPR006630">
    <property type="entry name" value="La_HTH"/>
</dbReference>
<dbReference type="InterPro" id="IPR036388">
    <property type="entry name" value="WH-like_DNA-bd_sf"/>
</dbReference>
<dbReference type="Pfam" id="PF11523">
    <property type="entry name" value="DUF3223"/>
    <property type="match status" value="1"/>
</dbReference>
<dbReference type="PANTHER" id="PTHR33415">
    <property type="entry name" value="PROTEIN EMBRYO DEFECTIVE 514"/>
    <property type="match status" value="1"/>
</dbReference>
<dbReference type="VEuPathDB" id="CryptoDB:CMU_023760"/>
<keyword evidence="6" id="KW-1185">Reference proteome</keyword>
<dbReference type="STRING" id="441375.B6AC18"/>
<dbReference type="GO" id="GO:0009658">
    <property type="term" value="P:chloroplast organization"/>
    <property type="evidence" value="ECO:0007669"/>
    <property type="project" value="TreeGrafter"/>
</dbReference>
<reference evidence="5" key="1">
    <citation type="submission" date="2008-06" db="EMBL/GenBank/DDBJ databases">
        <authorList>
            <person name="Lorenzi H."/>
            <person name="Inman J."/>
            <person name="Miller J."/>
            <person name="Schobel S."/>
            <person name="Amedeo P."/>
            <person name="Caler E.V."/>
            <person name="da Silva J."/>
        </authorList>
    </citation>
    <scope>NUCLEOTIDE SEQUENCE [LARGE SCALE GENOMIC DNA]</scope>
    <source>
        <strain evidence="5">RN66</strain>
    </source>
</reference>
<proteinExistence type="predicted"/>
<dbReference type="SUPFAM" id="SSF46785">
    <property type="entry name" value="Winged helix' DNA-binding domain"/>
    <property type="match status" value="1"/>
</dbReference>
<dbReference type="GO" id="GO:0003723">
    <property type="term" value="F:RNA binding"/>
    <property type="evidence" value="ECO:0007669"/>
    <property type="project" value="UniProtKB-UniRule"/>
</dbReference>
<dbReference type="PANTHER" id="PTHR33415:SF21">
    <property type="entry name" value="OS04G0572600 PROTEIN"/>
    <property type="match status" value="1"/>
</dbReference>
<gene>
    <name evidence="5" type="ORF">CMU_023760</name>
</gene>
<organism evidence="5 6">
    <name type="scientific">Cryptosporidium muris (strain RN66)</name>
    <dbReference type="NCBI Taxonomy" id="441375"/>
    <lineage>
        <taxon>Eukaryota</taxon>
        <taxon>Sar</taxon>
        <taxon>Alveolata</taxon>
        <taxon>Apicomplexa</taxon>
        <taxon>Conoidasida</taxon>
        <taxon>Coccidia</taxon>
        <taxon>Eucoccidiorida</taxon>
        <taxon>Eimeriorina</taxon>
        <taxon>Cryptosporidiidae</taxon>
        <taxon>Cryptosporidium</taxon>
    </lineage>
</organism>
<evidence type="ECO:0000256" key="1">
    <source>
        <dbReference type="ARBA" id="ARBA00022884"/>
    </source>
</evidence>
<evidence type="ECO:0000259" key="4">
    <source>
        <dbReference type="PROSITE" id="PS50961"/>
    </source>
</evidence>
<dbReference type="AlphaFoldDB" id="B6AC18"/>
<dbReference type="EMBL" id="DS989727">
    <property type="protein sequence ID" value="EEA05371.1"/>
    <property type="molecule type" value="Genomic_DNA"/>
</dbReference>
<feature type="compositionally biased region" description="Basic and acidic residues" evidence="3">
    <location>
        <begin position="366"/>
        <end position="377"/>
    </location>
</feature>
<evidence type="ECO:0000313" key="5">
    <source>
        <dbReference type="EMBL" id="EEA05371.1"/>
    </source>
</evidence>
<evidence type="ECO:0000313" key="6">
    <source>
        <dbReference type="Proteomes" id="UP000001460"/>
    </source>
</evidence>
<dbReference type="GO" id="GO:1901259">
    <property type="term" value="P:chloroplast rRNA processing"/>
    <property type="evidence" value="ECO:0007669"/>
    <property type="project" value="TreeGrafter"/>
</dbReference>
<evidence type="ECO:0000256" key="2">
    <source>
        <dbReference type="PROSITE-ProRule" id="PRU00332"/>
    </source>
</evidence>
<protein>
    <submittedName>
        <fullName evidence="5">La domain-containing protein</fullName>
    </submittedName>
</protein>
<feature type="domain" description="HTH La-type RNA-binding" evidence="4">
    <location>
        <begin position="25"/>
        <end position="120"/>
    </location>
</feature>
<dbReference type="PROSITE" id="PS50961">
    <property type="entry name" value="HTH_LA"/>
    <property type="match status" value="1"/>
</dbReference>
<dbReference type="Proteomes" id="UP000001460">
    <property type="component" value="Unassembled WGS sequence"/>
</dbReference>
<dbReference type="GeneID" id="6994981"/>
<name>B6AC18_CRYMR</name>
<dbReference type="OMA" id="FFHKQIS"/>
<dbReference type="InterPro" id="IPR036390">
    <property type="entry name" value="WH_DNA-bd_sf"/>
</dbReference>
<dbReference type="Pfam" id="PF05383">
    <property type="entry name" value="La"/>
    <property type="match status" value="1"/>
</dbReference>
<dbReference type="RefSeq" id="XP_002139720.1">
    <property type="nucleotide sequence ID" value="XM_002139684.1"/>
</dbReference>
<dbReference type="eggNOG" id="ENOG502S37K">
    <property type="taxonomic scope" value="Eukaryota"/>
</dbReference>
<dbReference type="InterPro" id="IPR044673">
    <property type="entry name" value="DCL-like"/>
</dbReference>
<sequence length="389" mass="44848">MTDMKKIHSRSPSPSREIDTKKLKIDLSKEARDLLIKQLEYYFSDENLRKDSFFQNIMRSDSKSRLYLSYLLKCSKVKSLGITREEQIEQALEGHNFIIIERNEDGRSMLRLLKDLPELEVKKKFREKIGHTNKDHHAGGCIVKVSSLPENISWIAVKNELKAELQKLVPNSENLVRYVSQTTQNGTCYMLLKPFLNDQNVVKEICLTLDDIKVPVVLVSQEEARKVITTALPRHIQKEREKEINKQRMILTSQPILIGGQQFASIEHLRRCLKEVLEQSTVNTVFDGESLSFNVLKGLLHYHPKGSDKTRGMYSITVKYHPETNNSKCFFILRKNEAGQDEMEDFSVSKCLQQLARNPPLASKLGKNEVCEDKQQENIENNQEATVED</sequence>
<dbReference type="OrthoDB" id="409625at2759"/>
<feature type="compositionally biased region" description="Polar residues" evidence="3">
    <location>
        <begin position="378"/>
        <end position="389"/>
    </location>
</feature>
<keyword evidence="1 2" id="KW-0694">RNA-binding</keyword>
<dbReference type="Gene3D" id="1.10.10.10">
    <property type="entry name" value="Winged helix-like DNA-binding domain superfamily/Winged helix DNA-binding domain"/>
    <property type="match status" value="1"/>
</dbReference>
<dbReference type="Gene3D" id="3.10.450.40">
    <property type="match status" value="1"/>
</dbReference>
<dbReference type="GO" id="GO:0009507">
    <property type="term" value="C:chloroplast"/>
    <property type="evidence" value="ECO:0007669"/>
    <property type="project" value="TreeGrafter"/>
</dbReference>
<feature type="region of interest" description="Disordered" evidence="3">
    <location>
        <begin position="366"/>
        <end position="389"/>
    </location>
</feature>